<dbReference type="InterPro" id="IPR029057">
    <property type="entry name" value="PRTase-like"/>
</dbReference>
<protein>
    <recommendedName>
        <fullName evidence="2">superoxide dismutase</fullName>
        <ecNumber evidence="2">1.15.1.1</ecNumber>
    </recommendedName>
</protein>
<gene>
    <name evidence="9" type="ORF">PAPYR_9080</name>
</gene>
<evidence type="ECO:0000259" key="6">
    <source>
        <dbReference type="Pfam" id="PF00081"/>
    </source>
</evidence>
<keyword evidence="10" id="KW-1185">Reference proteome</keyword>
<dbReference type="InterPro" id="IPR036324">
    <property type="entry name" value="Mn/Fe_SOD_N_sf"/>
</dbReference>
<evidence type="ECO:0000259" key="8">
    <source>
        <dbReference type="Pfam" id="PF14681"/>
    </source>
</evidence>
<dbReference type="Gene3D" id="3.55.40.20">
    <property type="entry name" value="Iron/manganese superoxide dismutase, C-terminal domain"/>
    <property type="match status" value="1"/>
</dbReference>
<dbReference type="EC" id="1.15.1.1" evidence="2"/>
<evidence type="ECO:0000313" key="9">
    <source>
        <dbReference type="EMBL" id="KAJ4455871.1"/>
    </source>
</evidence>
<feature type="domain" description="Phosphoribosyltransferase" evidence="8">
    <location>
        <begin position="15"/>
        <end position="219"/>
    </location>
</feature>
<dbReference type="PANTHER" id="PTHR11404:SF6">
    <property type="entry name" value="SUPEROXIDE DISMUTASE [MN], MITOCHONDRIAL"/>
    <property type="match status" value="1"/>
</dbReference>
<dbReference type="Pfam" id="PF02777">
    <property type="entry name" value="Sod_Fe_C"/>
    <property type="match status" value="1"/>
</dbReference>
<proteinExistence type="inferred from homology"/>
<dbReference type="Gene3D" id="1.10.287.990">
    <property type="entry name" value="Fe,Mn superoxide dismutase (SOD) domain"/>
    <property type="match status" value="1"/>
</dbReference>
<dbReference type="Pfam" id="PF00081">
    <property type="entry name" value="Sod_Fe_N"/>
    <property type="match status" value="1"/>
</dbReference>
<evidence type="ECO:0000259" key="7">
    <source>
        <dbReference type="Pfam" id="PF02777"/>
    </source>
</evidence>
<keyword evidence="4" id="KW-0560">Oxidoreductase</keyword>
<organism evidence="9 10">
    <name type="scientific">Paratrimastix pyriformis</name>
    <dbReference type="NCBI Taxonomy" id="342808"/>
    <lineage>
        <taxon>Eukaryota</taxon>
        <taxon>Metamonada</taxon>
        <taxon>Preaxostyla</taxon>
        <taxon>Paratrimastigidae</taxon>
        <taxon>Paratrimastix</taxon>
    </lineage>
</organism>
<comment type="similarity">
    <text evidence="1">Belongs to the iron/manganese superoxide dismutase family.</text>
</comment>
<dbReference type="Gene3D" id="3.40.50.2020">
    <property type="match status" value="1"/>
</dbReference>
<evidence type="ECO:0000256" key="4">
    <source>
        <dbReference type="ARBA" id="ARBA00023002"/>
    </source>
</evidence>
<dbReference type="EMBL" id="JAPMOS010000090">
    <property type="protein sequence ID" value="KAJ4455871.1"/>
    <property type="molecule type" value="Genomic_DNA"/>
</dbReference>
<dbReference type="GO" id="GO:0016757">
    <property type="term" value="F:glycosyltransferase activity"/>
    <property type="evidence" value="ECO:0007669"/>
    <property type="project" value="UniProtKB-KW"/>
</dbReference>
<keyword evidence="3" id="KW-0479">Metal-binding</keyword>
<name>A0ABQ8UBS5_9EUKA</name>
<keyword evidence="9" id="KW-0808">Transferase</keyword>
<evidence type="ECO:0000256" key="1">
    <source>
        <dbReference type="ARBA" id="ARBA00008714"/>
    </source>
</evidence>
<evidence type="ECO:0000256" key="5">
    <source>
        <dbReference type="SAM" id="MobiDB-lite"/>
    </source>
</evidence>
<dbReference type="SUPFAM" id="SSF54719">
    <property type="entry name" value="Fe,Mn superoxide dismutase (SOD), C-terminal domain"/>
    <property type="match status" value="1"/>
</dbReference>
<feature type="domain" description="Manganese/iron superoxide dismutase N-terminal" evidence="6">
    <location>
        <begin position="411"/>
        <end position="474"/>
    </location>
</feature>
<feature type="region of interest" description="Disordered" evidence="5">
    <location>
        <begin position="318"/>
        <end position="343"/>
    </location>
</feature>
<dbReference type="NCBIfam" id="NF001097">
    <property type="entry name" value="PRK00129.1"/>
    <property type="match status" value="1"/>
</dbReference>
<dbReference type="InterPro" id="IPR019831">
    <property type="entry name" value="Mn/Fe_SOD_N"/>
</dbReference>
<keyword evidence="9" id="KW-0328">Glycosyltransferase</keyword>
<feature type="domain" description="Manganese/iron superoxide dismutase C-terminal" evidence="7">
    <location>
        <begin position="482"/>
        <end position="582"/>
    </location>
</feature>
<dbReference type="CDD" id="cd06223">
    <property type="entry name" value="PRTases_typeI"/>
    <property type="match status" value="1"/>
</dbReference>
<reference evidence="9" key="1">
    <citation type="journal article" date="2022" name="bioRxiv">
        <title>Genomics of Preaxostyla Flagellates Illuminates Evolutionary Transitions and the Path Towards Mitochondrial Loss.</title>
        <authorList>
            <person name="Novak L.V.F."/>
            <person name="Treitli S.C."/>
            <person name="Pyrih J."/>
            <person name="Halakuc P."/>
            <person name="Pipaliya S.V."/>
            <person name="Vacek V."/>
            <person name="Brzon O."/>
            <person name="Soukal P."/>
            <person name="Eme L."/>
            <person name="Dacks J.B."/>
            <person name="Karnkowska A."/>
            <person name="Elias M."/>
            <person name="Hampl V."/>
        </authorList>
    </citation>
    <scope>NUCLEOTIDE SEQUENCE</scope>
    <source>
        <strain evidence="9">RCP-MX</strain>
    </source>
</reference>
<evidence type="ECO:0000256" key="3">
    <source>
        <dbReference type="ARBA" id="ARBA00022723"/>
    </source>
</evidence>
<dbReference type="Pfam" id="PF14681">
    <property type="entry name" value="UPRTase"/>
    <property type="match status" value="1"/>
</dbReference>
<accession>A0ABQ8UBS5</accession>
<dbReference type="Proteomes" id="UP001141327">
    <property type="component" value="Unassembled WGS sequence"/>
</dbReference>
<dbReference type="SUPFAM" id="SSF46609">
    <property type="entry name" value="Fe,Mn superoxide dismutase (SOD), N-terminal domain"/>
    <property type="match status" value="1"/>
</dbReference>
<evidence type="ECO:0000313" key="10">
    <source>
        <dbReference type="Proteomes" id="UP001141327"/>
    </source>
</evidence>
<dbReference type="InterPro" id="IPR000836">
    <property type="entry name" value="PRTase_dom"/>
</dbReference>
<dbReference type="InterPro" id="IPR050265">
    <property type="entry name" value="Fe/Mn_Superoxide_Dismutase"/>
</dbReference>
<dbReference type="PANTHER" id="PTHR11404">
    <property type="entry name" value="SUPEROXIDE DISMUTASE 2"/>
    <property type="match status" value="1"/>
</dbReference>
<dbReference type="SUPFAM" id="SSF53271">
    <property type="entry name" value="PRTase-like"/>
    <property type="match status" value="1"/>
</dbReference>
<dbReference type="InterPro" id="IPR019832">
    <property type="entry name" value="Mn/Fe_SOD_C"/>
</dbReference>
<evidence type="ECO:0000256" key="2">
    <source>
        <dbReference type="ARBA" id="ARBA00012682"/>
    </source>
</evidence>
<dbReference type="InterPro" id="IPR036314">
    <property type="entry name" value="SOD_C_sf"/>
</dbReference>
<comment type="caution">
    <text evidence="9">The sequence shown here is derived from an EMBL/GenBank/DDBJ whole genome shotgun (WGS) entry which is preliminary data.</text>
</comment>
<sequence length="596" mass="66777">MNPLSSCPHFHLIHQNQQIRAMLTILRDRNTDRADFIFYADRLFRLLIEEALSMLPYREKQITTPTGSVFTGCEFSSNLAGVSIVRSGESMEAALRCVCKKIRIGKILIQRNEASADKAPIHYYTKLPHDIADRHVLLLDPMLASGGSARAAIEILKEHGVPESRIIFVNMIAAPEGVRSICSSFPALQIVSCALDDYLNDEKYIIPGVGDFGDRYFGTEVLSSHAGVLHRPLDDRGQRPGNIHSCRSAVKAQAPKSHKLTRDRAGYPVNGTLRMKAFVLLSLAVLVGFAFAESEPEDDSYDMDYIDLDTLDAPEAEYEAASVEGDEDKTKTGGADTQNGEDQDWRLPKILGTKTNLTRQQRVTEITSLIPTVLSILQTQIKPEAQMSTPAELPLKENLLAKLKAAPLQGISTEMLEGHWALYKGYVNNFNTLRRELNQARANGDYSLATLDHKRRLNFELNGVILHELYFSNLTPRPTPPSDKVKQYFAQYFGTFEKFMEELVNTASKTRGIGWTIVYADPYTCNIHWVEMHENGNPAGCMPLVVLDCWEHAFAKDYGNTGRPNYVAAVTQLIDWGEVEQRLDALTSGHMLQRHY</sequence>